<organism evidence="1 2">
    <name type="scientific">Rhodovarius crocodyli</name>
    <dbReference type="NCBI Taxonomy" id="1979269"/>
    <lineage>
        <taxon>Bacteria</taxon>
        <taxon>Pseudomonadati</taxon>
        <taxon>Pseudomonadota</taxon>
        <taxon>Alphaproteobacteria</taxon>
        <taxon>Acetobacterales</taxon>
        <taxon>Roseomonadaceae</taxon>
        <taxon>Rhodovarius</taxon>
    </lineage>
</organism>
<evidence type="ECO:0000313" key="1">
    <source>
        <dbReference type="EMBL" id="RVT96713.1"/>
    </source>
</evidence>
<protein>
    <submittedName>
        <fullName evidence="1">Maleate cis-trans isomerase</fullName>
    </submittedName>
</protein>
<keyword evidence="1" id="KW-0413">Isomerase</keyword>
<dbReference type="AlphaFoldDB" id="A0A437MGD3"/>
<dbReference type="InterPro" id="IPR026286">
    <property type="entry name" value="MaiA/AMDase"/>
</dbReference>
<dbReference type="EMBL" id="SACL01000003">
    <property type="protein sequence ID" value="RVT96713.1"/>
    <property type="molecule type" value="Genomic_DNA"/>
</dbReference>
<dbReference type="GO" id="GO:0016853">
    <property type="term" value="F:isomerase activity"/>
    <property type="evidence" value="ECO:0007669"/>
    <property type="project" value="UniProtKB-KW"/>
</dbReference>
<evidence type="ECO:0000313" key="2">
    <source>
        <dbReference type="Proteomes" id="UP000282957"/>
    </source>
</evidence>
<dbReference type="Gene3D" id="3.40.50.12500">
    <property type="match status" value="1"/>
</dbReference>
<dbReference type="RefSeq" id="WP_127787365.1">
    <property type="nucleotide sequence ID" value="NZ_SACL01000003.1"/>
</dbReference>
<dbReference type="PIRSF" id="PIRSF015736">
    <property type="entry name" value="MI"/>
    <property type="match status" value="1"/>
</dbReference>
<sequence>MDNKVRRIGVLAPPGNTAMERELPLYVPPGILVNHNRLSRPDSSISAESLRAMAQSLDQAAHDIAQAYPEVIIYGCTSASFLEGLGQEARLADRITAQTGIAAVTTSTAVVEALNAFNARRVFMITPYPDAVNEKEVVFLEHYGFSVGAMDTFRRDTSEKIRELSSDDVFEMVLANKTAIAGCDTIFLSCTNLLTMDRIADIETALDRPVVSSNQASLWAALQRMKVPPRANGAGRLFETSLAVPA</sequence>
<keyword evidence="2" id="KW-1185">Reference proteome</keyword>
<name>A0A437MGD3_9PROT</name>
<dbReference type="PANTHER" id="PTHR40267:SF1">
    <property type="entry name" value="BLR3294 PROTEIN"/>
    <property type="match status" value="1"/>
</dbReference>
<proteinExistence type="predicted"/>
<dbReference type="Proteomes" id="UP000282957">
    <property type="component" value="Unassembled WGS sequence"/>
</dbReference>
<dbReference type="Pfam" id="PF17645">
    <property type="entry name" value="Amdase"/>
    <property type="match status" value="1"/>
</dbReference>
<dbReference type="OrthoDB" id="9816064at2"/>
<dbReference type="InterPro" id="IPR053714">
    <property type="entry name" value="Iso_Racemase_Enz_sf"/>
</dbReference>
<accession>A0A437MGD3</accession>
<comment type="caution">
    <text evidence="1">The sequence shown here is derived from an EMBL/GenBank/DDBJ whole genome shotgun (WGS) entry which is preliminary data.</text>
</comment>
<gene>
    <name evidence="1" type="ORF">EOD42_09870</name>
</gene>
<dbReference type="PANTHER" id="PTHR40267">
    <property type="entry name" value="BLR3294 PROTEIN"/>
    <property type="match status" value="1"/>
</dbReference>
<reference evidence="1 2" key="1">
    <citation type="submission" date="2019-01" db="EMBL/GenBank/DDBJ databases">
        <authorList>
            <person name="Chen W.-M."/>
        </authorList>
    </citation>
    <scope>NUCLEOTIDE SEQUENCE [LARGE SCALE GENOMIC DNA]</scope>
    <source>
        <strain evidence="1 2">CCP-6</strain>
    </source>
</reference>